<evidence type="ECO:0000313" key="2">
    <source>
        <dbReference type="EMBL" id="KHN83829.1"/>
    </source>
</evidence>
<dbReference type="EMBL" id="JPKZ01001134">
    <property type="protein sequence ID" value="KHN83829.1"/>
    <property type="molecule type" value="Genomic_DNA"/>
</dbReference>
<dbReference type="AlphaFoldDB" id="A0A0B2W2E5"/>
<proteinExistence type="predicted"/>
<dbReference type="InterPro" id="IPR055148">
    <property type="entry name" value="ZW10_C_2"/>
</dbReference>
<dbReference type="Gene3D" id="1.10.357.150">
    <property type="match status" value="1"/>
</dbReference>
<name>A0A0B2W2E5_TOXCA</name>
<dbReference type="Pfam" id="PF22766">
    <property type="entry name" value="ZW10_C2"/>
    <property type="match status" value="1"/>
</dbReference>
<comment type="caution">
    <text evidence="3">The sequence shown here is derived from an EMBL/GenBank/DDBJ whole genome shotgun (WGS) entry which is preliminary data.</text>
</comment>
<accession>A0A0B2W2E5</accession>
<dbReference type="EMBL" id="JPKZ01000333">
    <property type="protein sequence ID" value="KHN87824.1"/>
    <property type="molecule type" value="Genomic_DNA"/>
</dbReference>
<keyword evidence="4" id="KW-1185">Reference proteome</keyword>
<reference evidence="3 4" key="1">
    <citation type="submission" date="2014-11" db="EMBL/GenBank/DDBJ databases">
        <title>Genetic blueprint of the zoonotic pathogen Toxocara canis.</title>
        <authorList>
            <person name="Zhu X.-Q."/>
            <person name="Korhonen P.K."/>
            <person name="Cai H."/>
            <person name="Young N.D."/>
            <person name="Nejsum P."/>
            <person name="von Samson-Himmelstjerna G."/>
            <person name="Boag P.R."/>
            <person name="Tan P."/>
            <person name="Li Q."/>
            <person name="Min J."/>
            <person name="Yang Y."/>
            <person name="Wang X."/>
            <person name="Fang X."/>
            <person name="Hall R.S."/>
            <person name="Hofmann A."/>
            <person name="Sternberg P.W."/>
            <person name="Jex A.R."/>
            <person name="Gasser R.B."/>
        </authorList>
    </citation>
    <scope>NUCLEOTIDE SEQUENCE [LARGE SCALE GENOMIC DNA]</scope>
    <source>
        <strain evidence="3">PN_DK_2014</strain>
    </source>
</reference>
<dbReference type="InterPro" id="IPR046362">
    <property type="entry name" value="Zw10/DSL1_C_sf"/>
</dbReference>
<dbReference type="Proteomes" id="UP000031036">
    <property type="component" value="Unassembled WGS sequence"/>
</dbReference>
<sequence length="78" mass="8437">MENLPAASMEGTMKLTKSQLFKVLKDVSDRWCGGKGPMAQWLSAKEVCGLVESLFQNTRKTAQLLADFSLSNVGSAGQ</sequence>
<feature type="domain" description="ZW10 C-terminal helical" evidence="1">
    <location>
        <begin position="20"/>
        <end position="66"/>
    </location>
</feature>
<organism evidence="3 4">
    <name type="scientific">Toxocara canis</name>
    <name type="common">Canine roundworm</name>
    <dbReference type="NCBI Taxonomy" id="6265"/>
    <lineage>
        <taxon>Eukaryota</taxon>
        <taxon>Metazoa</taxon>
        <taxon>Ecdysozoa</taxon>
        <taxon>Nematoda</taxon>
        <taxon>Chromadorea</taxon>
        <taxon>Rhabditida</taxon>
        <taxon>Spirurina</taxon>
        <taxon>Ascaridomorpha</taxon>
        <taxon>Ascaridoidea</taxon>
        <taxon>Toxocaridae</taxon>
        <taxon>Toxocara</taxon>
    </lineage>
</organism>
<evidence type="ECO:0000313" key="4">
    <source>
        <dbReference type="Proteomes" id="UP000031036"/>
    </source>
</evidence>
<dbReference type="OrthoDB" id="534815at2759"/>
<evidence type="ECO:0000259" key="1">
    <source>
        <dbReference type="Pfam" id="PF22766"/>
    </source>
</evidence>
<gene>
    <name evidence="2" type="ORF">Tcan_06860</name>
    <name evidence="3" type="ORF">Tcan_14985</name>
</gene>
<evidence type="ECO:0000313" key="3">
    <source>
        <dbReference type="EMBL" id="KHN87824.1"/>
    </source>
</evidence>
<protein>
    <recommendedName>
        <fullName evidence="1">ZW10 C-terminal helical domain-containing protein</fullName>
    </recommendedName>
</protein>